<dbReference type="AlphaFoldDB" id="A0A9D5HYI0"/>
<sequence length="141" mass="15657">MESKASIDPLLECYIDIIRNLTNITNEIVTPNNHVGADNPDKLKNGVQEYINLLVNAQGILSDSALSKVEIPLGFINHIDEGKSPNTWLMNLFKLLDEQNDKARGEALTLSCLHKAICKRLSTGRDLSLEDIDIIGKETDK</sequence>
<comment type="caution">
    <text evidence="7">The sequence shown here is derived from an EMBL/GenBank/DDBJ whole genome shotgun (WGS) entry which is preliminary data.</text>
</comment>
<evidence type="ECO:0000256" key="4">
    <source>
        <dbReference type="ARBA" id="ARBA00023163"/>
    </source>
</evidence>
<accession>A0A9D5HYI0</accession>
<dbReference type="Pfam" id="PF09748">
    <property type="entry name" value="Med10"/>
    <property type="match status" value="1"/>
</dbReference>
<dbReference type="EMBL" id="JAPCXC010000007">
    <property type="protein sequence ID" value="KAJ1612350.1"/>
    <property type="molecule type" value="Genomic_DNA"/>
</dbReference>
<name>A0A9D5HYI0_9CRYT</name>
<evidence type="ECO:0000256" key="5">
    <source>
        <dbReference type="ARBA" id="ARBA00023242"/>
    </source>
</evidence>
<comment type="subcellular location">
    <subcellularLocation>
        <location evidence="1 6">Nucleus</location>
    </subcellularLocation>
</comment>
<comment type="function">
    <text evidence="6">Component of the Mediator complex, a coactivator involved in the regulated transcription of nearly all RNA polymerase II-dependent genes. Mediator functions as a bridge to convey information from gene-specific regulatory proteins to the basal RNA polymerase II transcription machinery. Mediator is recruited to promoters by direct interactions with regulatory proteins and serves as a scaffold for the assembly of a functional preinitiation complex with RNA polymerase II and the general transcription factors.</text>
</comment>
<evidence type="ECO:0000256" key="1">
    <source>
        <dbReference type="ARBA" id="ARBA00004123"/>
    </source>
</evidence>
<keyword evidence="4 6" id="KW-0804">Transcription</keyword>
<gene>
    <name evidence="6" type="primary">MED10</name>
    <name evidence="7" type="ORF">OJ253_593</name>
</gene>
<dbReference type="Proteomes" id="UP001067231">
    <property type="component" value="Unassembled WGS sequence"/>
</dbReference>
<dbReference type="InterPro" id="IPR019145">
    <property type="entry name" value="Mediator_Med10"/>
</dbReference>
<dbReference type="GO" id="GO:0003712">
    <property type="term" value="F:transcription coregulator activity"/>
    <property type="evidence" value="ECO:0007669"/>
    <property type="project" value="InterPro"/>
</dbReference>
<keyword evidence="3 6" id="KW-0805">Transcription regulation</keyword>
<comment type="similarity">
    <text evidence="2 6">Belongs to the Mediator complex subunit 10 family.</text>
</comment>
<keyword evidence="6" id="KW-0010">Activator</keyword>
<evidence type="ECO:0000256" key="3">
    <source>
        <dbReference type="ARBA" id="ARBA00023015"/>
    </source>
</evidence>
<dbReference type="GO" id="GO:0016592">
    <property type="term" value="C:mediator complex"/>
    <property type="evidence" value="ECO:0007669"/>
    <property type="project" value="InterPro"/>
</dbReference>
<comment type="subunit">
    <text evidence="6">Component of the Mediator complex.</text>
</comment>
<protein>
    <recommendedName>
        <fullName evidence="6">Mediator of RNA polymerase II transcription subunit 10</fullName>
    </recommendedName>
    <alternativeName>
        <fullName evidence="6">Mediator complex subunit 10</fullName>
    </alternativeName>
</protein>
<proteinExistence type="inferred from homology"/>
<dbReference type="OrthoDB" id="337270at2759"/>
<evidence type="ECO:0000256" key="2">
    <source>
        <dbReference type="ARBA" id="ARBA00005389"/>
    </source>
</evidence>
<keyword evidence="5 6" id="KW-0539">Nucleus</keyword>
<evidence type="ECO:0000313" key="7">
    <source>
        <dbReference type="EMBL" id="KAJ1612350.1"/>
    </source>
</evidence>
<evidence type="ECO:0000256" key="6">
    <source>
        <dbReference type="RuleBase" id="RU364146"/>
    </source>
</evidence>
<organism evidence="7">
    <name type="scientific">Cryptosporidium canis</name>
    <dbReference type="NCBI Taxonomy" id="195482"/>
    <lineage>
        <taxon>Eukaryota</taxon>
        <taxon>Sar</taxon>
        <taxon>Alveolata</taxon>
        <taxon>Apicomplexa</taxon>
        <taxon>Conoidasida</taxon>
        <taxon>Coccidia</taxon>
        <taxon>Eucoccidiorida</taxon>
        <taxon>Eimeriorina</taxon>
        <taxon>Cryptosporidiidae</taxon>
        <taxon>Cryptosporidium</taxon>
    </lineage>
</organism>
<reference evidence="7" key="1">
    <citation type="submission" date="2022-10" db="EMBL/GenBank/DDBJ databases">
        <title>Adaptive evolution leads to modifications in subtelomeric GC content in a zoonotic Cryptosporidium species.</title>
        <authorList>
            <person name="Li J."/>
            <person name="Feng Y."/>
            <person name="Xiao L."/>
        </authorList>
    </citation>
    <scope>NUCLEOTIDE SEQUENCE</scope>
    <source>
        <strain evidence="7">33844</strain>
    </source>
</reference>
<dbReference type="GO" id="GO:0006357">
    <property type="term" value="P:regulation of transcription by RNA polymerase II"/>
    <property type="evidence" value="ECO:0007669"/>
    <property type="project" value="InterPro"/>
</dbReference>